<dbReference type="STRING" id="237258.SAMN04489756_10687"/>
<evidence type="ECO:0000259" key="5">
    <source>
        <dbReference type="Pfam" id="PF04542"/>
    </source>
</evidence>
<dbReference type="CDD" id="cd06171">
    <property type="entry name" value="Sigma70_r4"/>
    <property type="match status" value="1"/>
</dbReference>
<dbReference type="GO" id="GO:0003677">
    <property type="term" value="F:DNA binding"/>
    <property type="evidence" value="ECO:0007669"/>
    <property type="project" value="InterPro"/>
</dbReference>
<protein>
    <submittedName>
        <fullName evidence="7">RNA polymerase sigma factor, sigma-70 family protein</fullName>
    </submittedName>
</protein>
<dbReference type="OrthoDB" id="9785675at2"/>
<dbReference type="PANTHER" id="PTHR43133">
    <property type="entry name" value="RNA POLYMERASE ECF-TYPE SIGMA FACTO"/>
    <property type="match status" value="1"/>
</dbReference>
<accession>A0A1E5UGN3</accession>
<feature type="domain" description="RNA polymerase sigma factor 70 region 4 type 2" evidence="6">
    <location>
        <begin position="123"/>
        <end position="172"/>
    </location>
</feature>
<keyword evidence="4" id="KW-0804">Transcription</keyword>
<dbReference type="PATRIC" id="fig|237258.4.peg.1451"/>
<dbReference type="InterPro" id="IPR036388">
    <property type="entry name" value="WH-like_DNA-bd_sf"/>
</dbReference>
<dbReference type="Proteomes" id="UP000095601">
    <property type="component" value="Unassembled WGS sequence"/>
</dbReference>
<dbReference type="AlphaFoldDB" id="A0A1E5UGN3"/>
<evidence type="ECO:0000256" key="1">
    <source>
        <dbReference type="ARBA" id="ARBA00010641"/>
    </source>
</evidence>
<proteinExistence type="inferred from homology"/>
<evidence type="ECO:0000259" key="6">
    <source>
        <dbReference type="Pfam" id="PF08281"/>
    </source>
</evidence>
<keyword evidence="2" id="KW-0805">Transcription regulation</keyword>
<dbReference type="GO" id="GO:0006352">
    <property type="term" value="P:DNA-templated transcription initiation"/>
    <property type="evidence" value="ECO:0007669"/>
    <property type="project" value="InterPro"/>
</dbReference>
<dbReference type="InterPro" id="IPR013249">
    <property type="entry name" value="RNA_pol_sigma70_r4_t2"/>
</dbReference>
<dbReference type="InterPro" id="IPR007627">
    <property type="entry name" value="RNA_pol_sigma70_r2"/>
</dbReference>
<dbReference type="InterPro" id="IPR013325">
    <property type="entry name" value="RNA_pol_sigma_r2"/>
</dbReference>
<dbReference type="Gene3D" id="1.10.10.10">
    <property type="entry name" value="Winged helix-like DNA-binding domain superfamily/Winged helix DNA-binding domain"/>
    <property type="match status" value="1"/>
</dbReference>
<reference evidence="7 8" key="1">
    <citation type="submission" date="2016-09" db="EMBL/GenBank/DDBJ databases">
        <authorList>
            <person name="Capua I."/>
            <person name="De Benedictis P."/>
            <person name="Joannis T."/>
            <person name="Lombin L.H."/>
            <person name="Cattoli G."/>
        </authorList>
    </citation>
    <scope>NUCLEOTIDE SEQUENCE [LARGE SCALE GENOMIC DNA]</scope>
    <source>
        <strain evidence="7 8">NRS-1</strain>
    </source>
</reference>
<dbReference type="InterPro" id="IPR013324">
    <property type="entry name" value="RNA_pol_sigma_r3/r4-like"/>
</dbReference>
<name>A0A1E5UGN3_9FLAO</name>
<dbReference type="Gene3D" id="1.10.1740.10">
    <property type="match status" value="1"/>
</dbReference>
<feature type="domain" description="RNA polymerase sigma-70 region 2" evidence="5">
    <location>
        <begin position="25"/>
        <end position="91"/>
    </location>
</feature>
<organism evidence="7 8">
    <name type="scientific">Cloacibacterium normanense</name>
    <dbReference type="NCBI Taxonomy" id="237258"/>
    <lineage>
        <taxon>Bacteria</taxon>
        <taxon>Pseudomonadati</taxon>
        <taxon>Bacteroidota</taxon>
        <taxon>Flavobacteriia</taxon>
        <taxon>Flavobacteriales</taxon>
        <taxon>Weeksellaceae</taxon>
    </lineage>
</organism>
<comment type="caution">
    <text evidence="7">The sequence shown here is derived from an EMBL/GenBank/DDBJ whole genome shotgun (WGS) entry which is preliminary data.</text>
</comment>
<evidence type="ECO:0000256" key="3">
    <source>
        <dbReference type="ARBA" id="ARBA00023082"/>
    </source>
</evidence>
<dbReference type="KEGG" id="cnr:EB819_01680"/>
<dbReference type="SUPFAM" id="SSF88946">
    <property type="entry name" value="Sigma2 domain of RNA polymerase sigma factors"/>
    <property type="match status" value="1"/>
</dbReference>
<dbReference type="Pfam" id="PF08281">
    <property type="entry name" value="Sigma70_r4_2"/>
    <property type="match status" value="1"/>
</dbReference>
<dbReference type="RefSeq" id="WP_069797158.1">
    <property type="nucleotide sequence ID" value="NZ_CP034157.1"/>
</dbReference>
<keyword evidence="8" id="KW-1185">Reference proteome</keyword>
<dbReference type="GO" id="GO:0016987">
    <property type="term" value="F:sigma factor activity"/>
    <property type="evidence" value="ECO:0007669"/>
    <property type="project" value="UniProtKB-KW"/>
</dbReference>
<evidence type="ECO:0000313" key="7">
    <source>
        <dbReference type="EMBL" id="OEL12042.1"/>
    </source>
</evidence>
<dbReference type="NCBIfam" id="TIGR02937">
    <property type="entry name" value="sigma70-ECF"/>
    <property type="match status" value="1"/>
</dbReference>
<evidence type="ECO:0000256" key="4">
    <source>
        <dbReference type="ARBA" id="ARBA00023163"/>
    </source>
</evidence>
<dbReference type="PANTHER" id="PTHR43133:SF60">
    <property type="entry name" value="RNA POLYMERASE SIGMA FACTOR SIGV"/>
    <property type="match status" value="1"/>
</dbReference>
<dbReference type="InterPro" id="IPR039425">
    <property type="entry name" value="RNA_pol_sigma-70-like"/>
</dbReference>
<dbReference type="EMBL" id="MKGI01000012">
    <property type="protein sequence ID" value="OEL12042.1"/>
    <property type="molecule type" value="Genomic_DNA"/>
</dbReference>
<dbReference type="SUPFAM" id="SSF88659">
    <property type="entry name" value="Sigma3 and sigma4 domains of RNA polymerase sigma factors"/>
    <property type="match status" value="1"/>
</dbReference>
<evidence type="ECO:0000313" key="8">
    <source>
        <dbReference type="Proteomes" id="UP000095601"/>
    </source>
</evidence>
<evidence type="ECO:0000256" key="2">
    <source>
        <dbReference type="ARBA" id="ARBA00023015"/>
    </source>
</evidence>
<sequence length="182" mass="21596">MEKPELLQLIFLAKEKNQKAQTKLINQFWTDVFSFVMKKVHDENAADELTVSVFSKVLAKLDLYDENFQFKTWVLTIAQNTVIDYWRKKNRETEETMDGFQDFKNQFEKSPEEIMISVQEEKKIIDAVAKMDHNYQKIIHLRFFEEKSIKEIAEELNLSVANTKVRIMRAKKVLAELLNENE</sequence>
<dbReference type="InterPro" id="IPR014284">
    <property type="entry name" value="RNA_pol_sigma-70_dom"/>
</dbReference>
<dbReference type="Pfam" id="PF04542">
    <property type="entry name" value="Sigma70_r2"/>
    <property type="match status" value="1"/>
</dbReference>
<keyword evidence="3" id="KW-0731">Sigma factor</keyword>
<gene>
    <name evidence="7" type="ORF">BHF72_1499</name>
</gene>
<comment type="similarity">
    <text evidence="1">Belongs to the sigma-70 factor family. ECF subfamily.</text>
</comment>